<evidence type="ECO:0000259" key="4">
    <source>
        <dbReference type="Pfam" id="PF00225"/>
    </source>
</evidence>
<feature type="coiled-coil region" evidence="3">
    <location>
        <begin position="275"/>
        <end position="350"/>
    </location>
</feature>
<evidence type="ECO:0000256" key="2">
    <source>
        <dbReference type="ARBA" id="ARBA00022840"/>
    </source>
</evidence>
<keyword evidence="2" id="KW-0067">ATP-binding</keyword>
<dbReference type="Pfam" id="PF00225">
    <property type="entry name" value="Kinesin"/>
    <property type="match status" value="1"/>
</dbReference>
<proteinExistence type="predicted"/>
<dbReference type="EMBL" id="JAMKOV010000001">
    <property type="protein sequence ID" value="KAI8044062.1"/>
    <property type="molecule type" value="Genomic_DNA"/>
</dbReference>
<dbReference type="InterPro" id="IPR027417">
    <property type="entry name" value="P-loop_NTPase"/>
</dbReference>
<feature type="domain" description="Kinesin motor" evidence="4">
    <location>
        <begin position="135"/>
        <end position="227"/>
    </location>
</feature>
<evidence type="ECO:0000256" key="3">
    <source>
        <dbReference type="SAM" id="Coils"/>
    </source>
</evidence>
<evidence type="ECO:0000256" key="1">
    <source>
        <dbReference type="ARBA" id="ARBA00022741"/>
    </source>
</evidence>
<comment type="caution">
    <text evidence="5">The sequence shown here is derived from an EMBL/GenBank/DDBJ whole genome shotgun (WGS) entry which is preliminary data.</text>
</comment>
<dbReference type="InterPro" id="IPR001752">
    <property type="entry name" value="Kinesin_motor_dom"/>
</dbReference>
<dbReference type="Proteomes" id="UP001059596">
    <property type="component" value="Chromosome 3R"/>
</dbReference>
<dbReference type="GO" id="GO:0003777">
    <property type="term" value="F:microtubule motor activity"/>
    <property type="evidence" value="ECO:0007669"/>
    <property type="project" value="InterPro"/>
</dbReference>
<sequence>MSQMRVYLFRKLLAPAGKLQQEVAEEAISEVLDQVLRGRTSTVFNCGGLQLACDPADMVTRILGELFASVYSMEVNMEVHVSVRHVQLSGDSEELMANLKGISIGGATRDHFVATPRQVYAYIERVMSDESKDCPHLIFTIHVRQTNGEESWKCCGKLQLVHLKKLSEDSPPLQSDSPLDALVNLFQALTRNPKTHIRYHNIRLTRVLQQLMGCDARTVLINYTNPPEVRNAQLVTPAPSSPPSTSMPAKEWWGLFRQERKRYCCLRDKVLGMLGEQEKDELEEFLESLENSSEEEEMKQEPCLMLQKMQQIRSEAEMSIEKLEDLQLSINQLAQRNQHLELHLSRKNSELDRQSLLLSSAHIQLADQQRKFQEKMAEYSNLFQDMWQRQSLDSQQQEQLQRRQLSQLFDTICRDTQRWRRRKLGEEAVVEEHSGRP</sequence>
<reference evidence="5" key="1">
    <citation type="journal article" date="2023" name="Genome Biol. Evol.">
        <title>Long-read-based Genome Assembly of Drosophila gunungcola Reveals Fewer Chemosensory Genes in Flower-breeding Species.</title>
        <authorList>
            <person name="Negi A."/>
            <person name="Liao B.Y."/>
            <person name="Yeh S.D."/>
        </authorList>
    </citation>
    <scope>NUCLEOTIDE SEQUENCE</scope>
    <source>
        <strain evidence="5">Sukarami</strain>
    </source>
</reference>
<dbReference type="GO" id="GO:0008017">
    <property type="term" value="F:microtubule binding"/>
    <property type="evidence" value="ECO:0007669"/>
    <property type="project" value="InterPro"/>
</dbReference>
<dbReference type="Gene3D" id="3.40.850.10">
    <property type="entry name" value="Kinesin motor domain"/>
    <property type="match status" value="1"/>
</dbReference>
<protein>
    <recommendedName>
        <fullName evidence="4">Kinesin motor domain-containing protein</fullName>
    </recommendedName>
</protein>
<evidence type="ECO:0000313" key="6">
    <source>
        <dbReference type="Proteomes" id="UP001059596"/>
    </source>
</evidence>
<keyword evidence="1" id="KW-0547">Nucleotide-binding</keyword>
<name>A0A9Q0BTI6_9MUSC</name>
<keyword evidence="6" id="KW-1185">Reference proteome</keyword>
<organism evidence="5 6">
    <name type="scientific">Drosophila gunungcola</name>
    <name type="common">fruit fly</name>
    <dbReference type="NCBI Taxonomy" id="103775"/>
    <lineage>
        <taxon>Eukaryota</taxon>
        <taxon>Metazoa</taxon>
        <taxon>Ecdysozoa</taxon>
        <taxon>Arthropoda</taxon>
        <taxon>Hexapoda</taxon>
        <taxon>Insecta</taxon>
        <taxon>Pterygota</taxon>
        <taxon>Neoptera</taxon>
        <taxon>Endopterygota</taxon>
        <taxon>Diptera</taxon>
        <taxon>Brachycera</taxon>
        <taxon>Muscomorpha</taxon>
        <taxon>Ephydroidea</taxon>
        <taxon>Drosophilidae</taxon>
        <taxon>Drosophila</taxon>
        <taxon>Sophophora</taxon>
    </lineage>
</organism>
<dbReference type="InterPro" id="IPR036961">
    <property type="entry name" value="Kinesin_motor_dom_sf"/>
</dbReference>
<dbReference type="SUPFAM" id="SSF52540">
    <property type="entry name" value="P-loop containing nucleoside triphosphate hydrolases"/>
    <property type="match status" value="1"/>
</dbReference>
<dbReference type="GO" id="GO:0007018">
    <property type="term" value="P:microtubule-based movement"/>
    <property type="evidence" value="ECO:0007669"/>
    <property type="project" value="InterPro"/>
</dbReference>
<evidence type="ECO:0000313" key="5">
    <source>
        <dbReference type="EMBL" id="KAI8044062.1"/>
    </source>
</evidence>
<keyword evidence="3" id="KW-0175">Coiled coil</keyword>
<dbReference type="OrthoDB" id="7855676at2759"/>
<dbReference type="GO" id="GO:0005524">
    <property type="term" value="F:ATP binding"/>
    <property type="evidence" value="ECO:0007669"/>
    <property type="project" value="UniProtKB-KW"/>
</dbReference>
<gene>
    <name evidence="5" type="ORF">M5D96_000212</name>
</gene>
<dbReference type="AlphaFoldDB" id="A0A9Q0BTI6"/>
<accession>A0A9Q0BTI6</accession>